<reference evidence="2 3" key="1">
    <citation type="journal article" date="2013" name="Genome Biol.">
        <title>Draft genome of the mountain pine beetle, Dendroctonus ponderosae Hopkins, a major forest pest.</title>
        <authorList>
            <person name="Keeling C.I."/>
            <person name="Yuen M.M."/>
            <person name="Liao N.Y."/>
            <person name="Docking T.R."/>
            <person name="Chan S.K."/>
            <person name="Taylor G.A."/>
            <person name="Palmquist D.L."/>
            <person name="Jackman S.D."/>
            <person name="Nguyen A."/>
            <person name="Li M."/>
            <person name="Henderson H."/>
            <person name="Janes J.K."/>
            <person name="Zhao Y."/>
            <person name="Pandoh P."/>
            <person name="Moore R."/>
            <person name="Sperling F.A."/>
            <person name="Huber D.P."/>
            <person name="Birol I."/>
            <person name="Jones S.J."/>
            <person name="Bohlmann J."/>
        </authorList>
    </citation>
    <scope>NUCLEOTIDE SEQUENCE</scope>
</reference>
<protein>
    <recommendedName>
        <fullName evidence="4">Protein kinase domain-containing protein</fullName>
    </recommendedName>
</protein>
<dbReference type="EMBL" id="KB632191">
    <property type="protein sequence ID" value="ERL89829.1"/>
    <property type="molecule type" value="Genomic_DNA"/>
</dbReference>
<organism evidence="2 3">
    <name type="scientific">Dendroctonus ponderosae</name>
    <name type="common">Mountain pine beetle</name>
    <dbReference type="NCBI Taxonomy" id="77166"/>
    <lineage>
        <taxon>Eukaryota</taxon>
        <taxon>Metazoa</taxon>
        <taxon>Ecdysozoa</taxon>
        <taxon>Arthropoda</taxon>
        <taxon>Hexapoda</taxon>
        <taxon>Insecta</taxon>
        <taxon>Pterygota</taxon>
        <taxon>Neoptera</taxon>
        <taxon>Endopterygota</taxon>
        <taxon>Coleoptera</taxon>
        <taxon>Polyphaga</taxon>
        <taxon>Cucujiformia</taxon>
        <taxon>Curculionidae</taxon>
        <taxon>Scolytinae</taxon>
        <taxon>Dendroctonus</taxon>
    </lineage>
</organism>
<dbReference type="FunFam" id="3.30.200.20:FF:000961">
    <property type="entry name" value="Mitogen-activated protein kinase"/>
    <property type="match status" value="1"/>
</dbReference>
<evidence type="ECO:0000256" key="1">
    <source>
        <dbReference type="SAM" id="MobiDB-lite"/>
    </source>
</evidence>
<evidence type="ECO:0000313" key="3">
    <source>
        <dbReference type="Proteomes" id="UP000030742"/>
    </source>
</evidence>
<dbReference type="AlphaFoldDB" id="U4U7H7"/>
<dbReference type="InterPro" id="IPR011009">
    <property type="entry name" value="Kinase-like_dom_sf"/>
</dbReference>
<accession>U4U7H7</accession>
<evidence type="ECO:0000313" key="2">
    <source>
        <dbReference type="EMBL" id="ERL89829.1"/>
    </source>
</evidence>
<dbReference type="Gene3D" id="3.30.200.20">
    <property type="entry name" value="Phosphorylase Kinase, domain 1"/>
    <property type="match status" value="1"/>
</dbReference>
<dbReference type="Proteomes" id="UP000030742">
    <property type="component" value="Unassembled WGS sequence"/>
</dbReference>
<feature type="compositionally biased region" description="Low complexity" evidence="1">
    <location>
        <begin position="298"/>
        <end position="309"/>
    </location>
</feature>
<dbReference type="OrthoDB" id="192887at2759"/>
<dbReference type="STRING" id="77166.U4U7H7"/>
<feature type="region of interest" description="Disordered" evidence="1">
    <location>
        <begin position="259"/>
        <end position="338"/>
    </location>
</feature>
<evidence type="ECO:0008006" key="4">
    <source>
        <dbReference type="Google" id="ProtNLM"/>
    </source>
</evidence>
<gene>
    <name evidence="2" type="ORF">D910_07189</name>
</gene>
<feature type="region of interest" description="Disordered" evidence="1">
    <location>
        <begin position="211"/>
        <end position="245"/>
    </location>
</feature>
<name>U4U7H7_DENPD</name>
<sequence>MAIVGPSRHARVSMSVSMSLMQGPGGAAAAPQGGLHAAQPYYPHHPQQHAVAPAHSQEQVQPDRPIGYGAFGVVWAVTDPRDGRRVALKKLPNVFQSLVSSKRVFRELKMLCFFKHENVSSAGRPRYSAASPPRLFPGDIRHHGAVAKRPAQDHRVASAALLRPHQGLSLSDPARFEVSALGAHSAPRHQARQPAGEQQLRAEDLRLWAGAGGGARHQQAHDARGGDAVLPRPRDPDGGQALHGRRRCVVGRVHFRRAARQAHPLPGAESGGAARADHRAAGHAHHVRHEVRVRGRQGAHAAAQPQAAQSLRPVHAVGAGVARGRPPAVSDAGFRSGE</sequence>
<feature type="compositionally biased region" description="Basic residues" evidence="1">
    <location>
        <begin position="281"/>
        <end position="297"/>
    </location>
</feature>
<dbReference type="SUPFAM" id="SSF56112">
    <property type="entry name" value="Protein kinase-like (PK-like)"/>
    <property type="match status" value="1"/>
</dbReference>
<proteinExistence type="predicted"/>